<dbReference type="OrthoDB" id="110795at2"/>
<organism evidence="2 3">
    <name type="scientific">Streptococcus cuniculi</name>
    <dbReference type="NCBI Taxonomy" id="1432788"/>
    <lineage>
        <taxon>Bacteria</taxon>
        <taxon>Bacillati</taxon>
        <taxon>Bacillota</taxon>
        <taxon>Bacilli</taxon>
        <taxon>Lactobacillales</taxon>
        <taxon>Streptococcaceae</taxon>
        <taxon>Streptococcus</taxon>
    </lineage>
</organism>
<dbReference type="Gene3D" id="3.20.20.150">
    <property type="entry name" value="Divalent-metal-dependent TIM barrel enzymes"/>
    <property type="match status" value="1"/>
</dbReference>
<evidence type="ECO:0000313" key="2">
    <source>
        <dbReference type="EMBL" id="OLF48133.1"/>
    </source>
</evidence>
<evidence type="ECO:0000313" key="3">
    <source>
        <dbReference type="Proteomes" id="UP000186890"/>
    </source>
</evidence>
<dbReference type="Pfam" id="PF01261">
    <property type="entry name" value="AP_endonuc_2"/>
    <property type="match status" value="1"/>
</dbReference>
<feature type="domain" description="Xylose isomerase-like TIM barrel" evidence="1">
    <location>
        <begin position="25"/>
        <end position="274"/>
    </location>
</feature>
<dbReference type="InterPro" id="IPR036237">
    <property type="entry name" value="Xyl_isomerase-like_sf"/>
</dbReference>
<proteinExistence type="predicted"/>
<dbReference type="RefSeq" id="WP_075104486.1">
    <property type="nucleotide sequence ID" value="NZ_MSJM01000003.1"/>
</dbReference>
<protein>
    <recommendedName>
        <fullName evidence="1">Xylose isomerase-like TIM barrel domain-containing protein</fullName>
    </recommendedName>
</protein>
<dbReference type="EMBL" id="MSJM01000003">
    <property type="protein sequence ID" value="OLF48133.1"/>
    <property type="molecule type" value="Genomic_DNA"/>
</dbReference>
<reference evidence="3" key="1">
    <citation type="submission" date="2016-12" db="EMBL/GenBank/DDBJ databases">
        <authorList>
            <person name="Gulvik C.A."/>
        </authorList>
    </citation>
    <scope>NUCLEOTIDE SEQUENCE [LARGE SCALE GENOMIC DNA]</scope>
    <source>
        <strain evidence="3">NED12-00049-6B</strain>
    </source>
</reference>
<dbReference type="AlphaFoldDB" id="A0A1Q8E8L2"/>
<sequence length="291" mass="33980">MELSTSTNILFERRDGELIPQEKVIRLCAEAGYTILDFCFHDLITYESPLKTDNWEDYFHFIKKVATDCNIRFQQGHAIVYDFCRTDIDHRLYDELFRRCIVGANILGIKWLVVHPSTVRDEVLFKAKSKRKNIEFFQKWVAVAKNYQVSFAVENMWDLHIQPIRQYCVEVEELIELVDAVPGLGACWDCEHAEIMQIDQGQALEALGHRLKALHISDYTNEKDIHLLPYLGNSNWDAIFTALRGIQYDGLFNFEIHKYLVNMPHELIPEAMKFSVSIGRYMIEQIKRGGK</sequence>
<comment type="caution">
    <text evidence="2">The sequence shown here is derived from an EMBL/GenBank/DDBJ whole genome shotgun (WGS) entry which is preliminary data.</text>
</comment>
<dbReference type="SUPFAM" id="SSF51658">
    <property type="entry name" value="Xylose isomerase-like"/>
    <property type="match status" value="1"/>
</dbReference>
<keyword evidence="3" id="KW-1185">Reference proteome</keyword>
<dbReference type="InterPro" id="IPR050312">
    <property type="entry name" value="IolE/XylAMocC-like"/>
</dbReference>
<name>A0A1Q8E8L2_9STRE</name>
<evidence type="ECO:0000259" key="1">
    <source>
        <dbReference type="Pfam" id="PF01261"/>
    </source>
</evidence>
<dbReference type="PANTHER" id="PTHR12110">
    <property type="entry name" value="HYDROXYPYRUVATE ISOMERASE"/>
    <property type="match status" value="1"/>
</dbReference>
<dbReference type="Proteomes" id="UP000186890">
    <property type="component" value="Unassembled WGS sequence"/>
</dbReference>
<gene>
    <name evidence="2" type="ORF">BU202_03840</name>
</gene>
<dbReference type="InterPro" id="IPR013022">
    <property type="entry name" value="Xyl_isomerase-like_TIM-brl"/>
</dbReference>
<accession>A0A1Q8E8L2</accession>